<keyword evidence="7" id="KW-0521">NADP</keyword>
<evidence type="ECO:0000256" key="7">
    <source>
        <dbReference type="RuleBase" id="RU003881"/>
    </source>
</evidence>
<dbReference type="NCBIfam" id="TIGR01292">
    <property type="entry name" value="TRX_reduct"/>
    <property type="match status" value="1"/>
</dbReference>
<dbReference type="EC" id="1.8.1.9" evidence="6"/>
<evidence type="ECO:0000259" key="8">
    <source>
        <dbReference type="Pfam" id="PF07992"/>
    </source>
</evidence>
<evidence type="ECO:0000313" key="10">
    <source>
        <dbReference type="Proteomes" id="UP000488506"/>
    </source>
</evidence>
<dbReference type="GO" id="GO:0005737">
    <property type="term" value="C:cytoplasm"/>
    <property type="evidence" value="ECO:0007669"/>
    <property type="project" value="InterPro"/>
</dbReference>
<sequence>MTTLEELKTLPKLDAIIEKQGPLFDLIIIGGGPAGLTAALYAGRARLKTLIIERALLGGMASTAFHIDNYPGFPRGVSGMDISRYFEEQAKKFGADFYYGEVLGIKRKELYYEVKIDKKDISTKTIIIAAGSESKKLNIKGENEFRGKGVSYCATCDGPFYKDKSIAVIGGGNSAVEEALYLTRYASKISIIHRRDKLRADKILAEQALNDPKIFILWNSQIEEILGAARVENIKIKNTITKKSSRFPIDGVFVYVGSNPNSKLFSNLVKLDKNGYILTNEEMKTAASGIFAAGDIRKKTLRQIVTAASDGAIAANSARIYIDSNLK</sequence>
<comment type="caution">
    <text evidence="9">The sequence shown here is derived from an EMBL/GenBank/DDBJ whole genome shotgun (WGS) entry which is preliminary data.</text>
</comment>
<dbReference type="AlphaFoldDB" id="A0A833KZM9"/>
<dbReference type="InterPro" id="IPR023753">
    <property type="entry name" value="FAD/NAD-binding_dom"/>
</dbReference>
<dbReference type="PANTHER" id="PTHR48105">
    <property type="entry name" value="THIOREDOXIN REDUCTASE 1-RELATED-RELATED"/>
    <property type="match status" value="1"/>
</dbReference>
<evidence type="ECO:0000256" key="4">
    <source>
        <dbReference type="ARBA" id="ARBA00023157"/>
    </source>
</evidence>
<dbReference type="InterPro" id="IPR036188">
    <property type="entry name" value="FAD/NAD-bd_sf"/>
</dbReference>
<feature type="domain" description="FAD/NAD(P)-binding" evidence="8">
    <location>
        <begin position="24"/>
        <end position="311"/>
    </location>
</feature>
<proteinExistence type="inferred from homology"/>
<evidence type="ECO:0000256" key="1">
    <source>
        <dbReference type="ARBA" id="ARBA00022630"/>
    </source>
</evidence>
<reference evidence="9 10" key="1">
    <citation type="submission" date="2019-12" db="EMBL/GenBank/DDBJ databases">
        <authorList>
            <person name="Wolfe R."/>
            <person name="Danczak R."/>
            <person name="Wilkins M."/>
        </authorList>
    </citation>
    <scope>NUCLEOTIDE SEQUENCE [LARGE SCALE GENOMIC DNA]</scope>
    <source>
        <strain evidence="9">X2_MaxBin.013</strain>
    </source>
</reference>
<name>A0A833KZM9_UNCSA</name>
<dbReference type="GO" id="GO:0019430">
    <property type="term" value="P:removal of superoxide radicals"/>
    <property type="evidence" value="ECO:0007669"/>
    <property type="project" value="UniProtKB-UniRule"/>
</dbReference>
<dbReference type="EMBL" id="WPAF01000040">
    <property type="protein sequence ID" value="KAF0132880.1"/>
    <property type="molecule type" value="Genomic_DNA"/>
</dbReference>
<organism evidence="9 10">
    <name type="scientific">Candidatus Saganbacteria bacterium</name>
    <dbReference type="NCBI Taxonomy" id="2575572"/>
    <lineage>
        <taxon>Bacteria</taxon>
        <taxon>Bacillati</taxon>
        <taxon>Saganbacteria</taxon>
    </lineage>
</organism>
<evidence type="ECO:0000256" key="3">
    <source>
        <dbReference type="ARBA" id="ARBA00023002"/>
    </source>
</evidence>
<comment type="similarity">
    <text evidence="6">Belongs to the class-II pyridine nucleotide-disulfide oxidoreductase family.</text>
</comment>
<accession>A0A833KZM9</accession>
<keyword evidence="4" id="KW-1015">Disulfide bond</keyword>
<dbReference type="InterPro" id="IPR050097">
    <property type="entry name" value="Ferredoxin-NADP_redctase_2"/>
</dbReference>
<comment type="subunit">
    <text evidence="6">Homodimer.</text>
</comment>
<evidence type="ECO:0000256" key="5">
    <source>
        <dbReference type="ARBA" id="ARBA00023284"/>
    </source>
</evidence>
<dbReference type="SUPFAM" id="SSF51905">
    <property type="entry name" value="FAD/NAD(P)-binding domain"/>
    <property type="match status" value="1"/>
</dbReference>
<dbReference type="Pfam" id="PF07992">
    <property type="entry name" value="Pyr_redox_2"/>
    <property type="match status" value="1"/>
</dbReference>
<keyword evidence="3 6" id="KW-0560">Oxidoreductase</keyword>
<dbReference type="PRINTS" id="PR00469">
    <property type="entry name" value="PNDRDTASEII"/>
</dbReference>
<dbReference type="InterPro" id="IPR008255">
    <property type="entry name" value="Pyr_nucl-diS_OxRdtase_2_AS"/>
</dbReference>
<evidence type="ECO:0000256" key="6">
    <source>
        <dbReference type="RuleBase" id="RU003880"/>
    </source>
</evidence>
<protein>
    <recommendedName>
        <fullName evidence="6">Thioredoxin reductase</fullName>
        <ecNumber evidence="6">1.8.1.9</ecNumber>
    </recommendedName>
</protein>
<keyword evidence="5 6" id="KW-0676">Redox-active center</keyword>
<keyword evidence="1 6" id="KW-0285">Flavoprotein</keyword>
<keyword evidence="2 6" id="KW-0274">FAD</keyword>
<dbReference type="PRINTS" id="PR00368">
    <property type="entry name" value="FADPNR"/>
</dbReference>
<dbReference type="GO" id="GO:0004791">
    <property type="term" value="F:thioredoxin-disulfide reductase (NADPH) activity"/>
    <property type="evidence" value="ECO:0007669"/>
    <property type="project" value="UniProtKB-UniRule"/>
</dbReference>
<comment type="catalytic activity">
    <reaction evidence="6">
        <text>[thioredoxin]-dithiol + NADP(+) = [thioredoxin]-disulfide + NADPH + H(+)</text>
        <dbReference type="Rhea" id="RHEA:20345"/>
        <dbReference type="Rhea" id="RHEA-COMP:10698"/>
        <dbReference type="Rhea" id="RHEA-COMP:10700"/>
        <dbReference type="ChEBI" id="CHEBI:15378"/>
        <dbReference type="ChEBI" id="CHEBI:29950"/>
        <dbReference type="ChEBI" id="CHEBI:50058"/>
        <dbReference type="ChEBI" id="CHEBI:57783"/>
        <dbReference type="ChEBI" id="CHEBI:58349"/>
        <dbReference type="EC" id="1.8.1.9"/>
    </reaction>
</comment>
<comment type="cofactor">
    <cofactor evidence="7">
        <name>FAD</name>
        <dbReference type="ChEBI" id="CHEBI:57692"/>
    </cofactor>
    <text evidence="7">Binds 1 FAD per subunit.</text>
</comment>
<evidence type="ECO:0000313" key="9">
    <source>
        <dbReference type="EMBL" id="KAF0132880.1"/>
    </source>
</evidence>
<gene>
    <name evidence="9" type="ORF">FD145_1537</name>
</gene>
<dbReference type="Proteomes" id="UP000488506">
    <property type="component" value="Unassembled WGS sequence"/>
</dbReference>
<dbReference type="Gene3D" id="3.50.50.60">
    <property type="entry name" value="FAD/NAD(P)-binding domain"/>
    <property type="match status" value="2"/>
</dbReference>
<dbReference type="InterPro" id="IPR005982">
    <property type="entry name" value="Thioredox_Rdtase"/>
</dbReference>
<evidence type="ECO:0000256" key="2">
    <source>
        <dbReference type="ARBA" id="ARBA00022827"/>
    </source>
</evidence>
<dbReference type="PROSITE" id="PS00573">
    <property type="entry name" value="PYRIDINE_REDOX_2"/>
    <property type="match status" value="1"/>
</dbReference>